<dbReference type="InParanoid" id="A0A674J9G4"/>
<dbReference type="Proteomes" id="UP000472274">
    <property type="component" value="Unplaced"/>
</dbReference>
<evidence type="ECO:0000313" key="3">
    <source>
        <dbReference type="Ensembl" id="ENSTMTP00000017213.1"/>
    </source>
</evidence>
<dbReference type="Ensembl" id="ENSTMTT00000017826.1">
    <property type="protein sequence ID" value="ENSTMTP00000017213.1"/>
    <property type="gene ID" value="ENSTMTG00000012649.1"/>
</dbReference>
<protein>
    <recommendedName>
        <fullName evidence="2">Ig-like domain-containing protein</fullName>
    </recommendedName>
</protein>
<dbReference type="Gene3D" id="2.60.40.10">
    <property type="entry name" value="Immunoglobulins"/>
    <property type="match status" value="1"/>
</dbReference>
<evidence type="ECO:0000259" key="2">
    <source>
        <dbReference type="PROSITE" id="PS50835"/>
    </source>
</evidence>
<dbReference type="SUPFAM" id="SSF48726">
    <property type="entry name" value="Immunoglobulin"/>
    <property type="match status" value="1"/>
</dbReference>
<dbReference type="GeneTree" id="ENSGT00940000173301"/>
<dbReference type="InterPro" id="IPR013106">
    <property type="entry name" value="Ig_V-set"/>
</dbReference>
<name>A0A674J9G4_9SAUR</name>
<reference evidence="3" key="1">
    <citation type="submission" date="2025-08" db="UniProtKB">
        <authorList>
            <consortium name="Ensembl"/>
        </authorList>
    </citation>
    <scope>IDENTIFICATION</scope>
</reference>
<dbReference type="InterPro" id="IPR013783">
    <property type="entry name" value="Ig-like_fold"/>
</dbReference>
<proteinExistence type="predicted"/>
<dbReference type="InterPro" id="IPR036179">
    <property type="entry name" value="Ig-like_dom_sf"/>
</dbReference>
<dbReference type="SMART" id="SM00409">
    <property type="entry name" value="IG"/>
    <property type="match status" value="1"/>
</dbReference>
<accession>A0A674J9G4</accession>
<dbReference type="InterPro" id="IPR003599">
    <property type="entry name" value="Ig_sub"/>
</dbReference>
<feature type="domain" description="Ig-like" evidence="2">
    <location>
        <begin position="24"/>
        <end position="126"/>
    </location>
</feature>
<organism evidence="3 4">
    <name type="scientific">Terrapene triunguis</name>
    <name type="common">Three-toed box turtle</name>
    <dbReference type="NCBI Taxonomy" id="2587831"/>
    <lineage>
        <taxon>Eukaryota</taxon>
        <taxon>Metazoa</taxon>
        <taxon>Chordata</taxon>
        <taxon>Craniata</taxon>
        <taxon>Vertebrata</taxon>
        <taxon>Euteleostomi</taxon>
        <taxon>Archelosauria</taxon>
        <taxon>Testudinata</taxon>
        <taxon>Testudines</taxon>
        <taxon>Cryptodira</taxon>
        <taxon>Durocryptodira</taxon>
        <taxon>Testudinoidea</taxon>
        <taxon>Emydidae</taxon>
        <taxon>Terrapene</taxon>
    </lineage>
</organism>
<dbReference type="AlphaFoldDB" id="A0A674J9G4"/>
<dbReference type="Pfam" id="PF07686">
    <property type="entry name" value="V-set"/>
    <property type="match status" value="1"/>
</dbReference>
<feature type="region of interest" description="Disordered" evidence="1">
    <location>
        <begin position="153"/>
        <end position="203"/>
    </location>
</feature>
<keyword evidence="4" id="KW-1185">Reference proteome</keyword>
<reference evidence="3" key="2">
    <citation type="submission" date="2025-09" db="UniProtKB">
        <authorList>
            <consortium name="Ensembl"/>
        </authorList>
    </citation>
    <scope>IDENTIFICATION</scope>
</reference>
<evidence type="ECO:0000313" key="4">
    <source>
        <dbReference type="Proteomes" id="UP000472274"/>
    </source>
</evidence>
<sequence>RATPPTAFVQSPGYFQSVSHPPMPAIPATLPCQHSQTTVRTVSVRHITLPCAFTYPREIEPLRDVRVYWRRGGFHGEFIYNYPEGFTHPDYGGRIVLVGDPQGNRTASIRIDRLRESDASEYICHVRVQKNDGTWEQWCRHVGTHLTVTGDEPWGAPGYHRAGGGERERELLPGTDSPDLEARGGQEAPSLTDSTWHPERVTT</sequence>
<dbReference type="PROSITE" id="PS50835">
    <property type="entry name" value="IG_LIKE"/>
    <property type="match status" value="1"/>
</dbReference>
<dbReference type="InterPro" id="IPR007110">
    <property type="entry name" value="Ig-like_dom"/>
</dbReference>
<evidence type="ECO:0000256" key="1">
    <source>
        <dbReference type="SAM" id="MobiDB-lite"/>
    </source>
</evidence>